<evidence type="ECO:0000313" key="3">
    <source>
        <dbReference type="Proteomes" id="UP000002754"/>
    </source>
</evidence>
<reference evidence="2 4" key="2">
    <citation type="submission" date="2014-01" db="EMBL/GenBank/DDBJ databases">
        <title>Draft genome sequencing of Bacillus alcalophilus CGMCC 1.3604.</title>
        <authorList>
            <person name="Yang J."/>
            <person name="Diao L."/>
            <person name="Yang S."/>
        </authorList>
    </citation>
    <scope>NUCLEOTIDE SEQUENCE [LARGE SCALE GENOMIC DNA]</scope>
    <source>
        <strain evidence="2 4">CGMCC 1.3604</strain>
    </source>
</reference>
<dbReference type="EMBL" id="ALPT02000037">
    <property type="protein sequence ID" value="KGA97094.1"/>
    <property type="molecule type" value="Genomic_DNA"/>
</dbReference>
<accession>A0A094WH34</accession>
<gene>
    <name evidence="2" type="ORF">AJ85_20205</name>
    <name evidence="1" type="ORF">BALCAV_0212250</name>
</gene>
<protein>
    <submittedName>
        <fullName evidence="1">Uncharacterized protein</fullName>
    </submittedName>
</protein>
<evidence type="ECO:0000313" key="2">
    <source>
        <dbReference type="EMBL" id="THG88999.1"/>
    </source>
</evidence>
<sequence length="59" mass="6861">MLAAQGQVQSFQGSRIFQPMNPFLFRHEINLLIPLNAYVYKNITLLCKLILSQMIFFSI</sequence>
<dbReference type="AlphaFoldDB" id="A0A094WH34"/>
<reference evidence="1 3" key="1">
    <citation type="journal article" date="2014" name="Genome Announc.">
        <title>Draft Genome Sequence of Bacillus alcalophilus AV1934, a Classic Alkaliphile Isolated from Human Feces in 1934.</title>
        <authorList>
            <person name="Attie O."/>
            <person name="Jayaprakash A."/>
            <person name="Shah H."/>
            <person name="Paulsen I.T."/>
            <person name="Morino M."/>
            <person name="Takahashi Y."/>
            <person name="Narumi I."/>
            <person name="Sachidanandam R."/>
            <person name="Satoh K."/>
            <person name="Ito M."/>
            <person name="Krulwich T.A."/>
        </authorList>
    </citation>
    <scope>NUCLEOTIDE SEQUENCE [LARGE SCALE GENOMIC DNA]</scope>
    <source>
        <strain evidence="1 3">AV1934</strain>
    </source>
</reference>
<evidence type="ECO:0000313" key="1">
    <source>
        <dbReference type="EMBL" id="KGA97094.1"/>
    </source>
</evidence>
<comment type="caution">
    <text evidence="1">The sequence shown here is derived from an EMBL/GenBank/DDBJ whole genome shotgun (WGS) entry which is preliminary data.</text>
</comment>
<dbReference type="EMBL" id="JALP01000278">
    <property type="protein sequence ID" value="THG88999.1"/>
    <property type="molecule type" value="Genomic_DNA"/>
</dbReference>
<keyword evidence="3" id="KW-1185">Reference proteome</keyword>
<dbReference type="Proteomes" id="UP000297014">
    <property type="component" value="Unassembled WGS sequence"/>
</dbReference>
<evidence type="ECO:0000313" key="4">
    <source>
        <dbReference type="Proteomes" id="UP000297014"/>
    </source>
</evidence>
<dbReference type="Proteomes" id="UP000002754">
    <property type="component" value="Unassembled WGS sequence"/>
</dbReference>
<name>A0A094WH34_ALKAL</name>
<dbReference type="STRING" id="1218173.BALCAV_0212250"/>
<proteinExistence type="predicted"/>
<organism evidence="1 3">
    <name type="scientific">Alkalihalobacillus alcalophilus ATCC 27647 = CGMCC 1.3604</name>
    <dbReference type="NCBI Taxonomy" id="1218173"/>
    <lineage>
        <taxon>Bacteria</taxon>
        <taxon>Bacillati</taxon>
        <taxon>Bacillota</taxon>
        <taxon>Bacilli</taxon>
        <taxon>Bacillales</taxon>
        <taxon>Bacillaceae</taxon>
        <taxon>Alkalihalobacillus</taxon>
    </lineage>
</organism>